<dbReference type="PIRSF" id="PIRSF001357">
    <property type="entry name" value="DeoC"/>
    <property type="match status" value="1"/>
</dbReference>
<comment type="catalytic activity">
    <reaction evidence="5 7">
        <text>2-deoxy-D-ribose 5-phosphate = D-glyceraldehyde 3-phosphate + acetaldehyde</text>
        <dbReference type="Rhea" id="RHEA:12821"/>
        <dbReference type="ChEBI" id="CHEBI:15343"/>
        <dbReference type="ChEBI" id="CHEBI:59776"/>
        <dbReference type="ChEBI" id="CHEBI:62877"/>
        <dbReference type="EC" id="4.1.2.4"/>
    </reaction>
</comment>
<evidence type="ECO:0000256" key="1">
    <source>
        <dbReference type="ARBA" id="ARBA00010936"/>
    </source>
</evidence>
<dbReference type="PANTHER" id="PTHR10889">
    <property type="entry name" value="DEOXYRIBOSE-PHOSPHATE ALDOLASE"/>
    <property type="match status" value="1"/>
</dbReference>
<evidence type="ECO:0000256" key="7">
    <source>
        <dbReference type="HAMAP-Rule" id="MF_00114"/>
    </source>
</evidence>
<dbReference type="GO" id="GO:0006018">
    <property type="term" value="P:2-deoxyribose 1-phosphate catabolic process"/>
    <property type="evidence" value="ECO:0007669"/>
    <property type="project" value="UniProtKB-UniRule"/>
</dbReference>
<keyword evidence="3 7" id="KW-0456">Lyase</keyword>
<comment type="function">
    <text evidence="6 7">Catalyzes a reversible aldol reaction between acetaldehyde and D-glyceraldehyde 3-phosphate to generate 2-deoxy-D-ribose 5-phosphate.</text>
</comment>
<dbReference type="GO" id="GO:0009264">
    <property type="term" value="P:deoxyribonucleotide catabolic process"/>
    <property type="evidence" value="ECO:0007669"/>
    <property type="project" value="UniProtKB-UniRule"/>
</dbReference>
<comment type="pathway">
    <text evidence="7">Carbohydrate degradation; 2-deoxy-D-ribose 1-phosphate degradation; D-glyceraldehyde 3-phosphate and acetaldehyde from 2-deoxy-alpha-D-ribose 1-phosphate: step 2/2.</text>
</comment>
<feature type="active site" description="Schiff-base intermediate with acetaldehyde" evidence="7">
    <location>
        <position position="153"/>
    </location>
</feature>
<dbReference type="EC" id="4.1.2.4" evidence="7"/>
<dbReference type="CDD" id="cd00959">
    <property type="entry name" value="DeoC"/>
    <property type="match status" value="1"/>
</dbReference>
<evidence type="ECO:0000256" key="5">
    <source>
        <dbReference type="ARBA" id="ARBA00048791"/>
    </source>
</evidence>
<comment type="subcellular location">
    <subcellularLocation>
        <location evidence="7">Cytoplasm</location>
    </subcellularLocation>
</comment>
<protein>
    <recommendedName>
        <fullName evidence="7">Deoxyribose-phosphate aldolase</fullName>
        <shortName evidence="7">DERA</shortName>
        <ecNumber evidence="7">4.1.2.4</ecNumber>
    </recommendedName>
    <alternativeName>
        <fullName evidence="7">2-deoxy-D-ribose 5-phosphate aldolase</fullName>
    </alternativeName>
    <alternativeName>
        <fullName evidence="7">Phosphodeoxyriboaldolase</fullName>
        <shortName evidence="7">Deoxyriboaldolase</shortName>
    </alternativeName>
</protein>
<dbReference type="InterPro" id="IPR013785">
    <property type="entry name" value="Aldolase_TIM"/>
</dbReference>
<keyword evidence="4 7" id="KW-0704">Schiff base</keyword>
<organism evidence="8 9">
    <name type="scientific">Treponema phagedenis</name>
    <dbReference type="NCBI Taxonomy" id="162"/>
    <lineage>
        <taxon>Bacteria</taxon>
        <taxon>Pseudomonadati</taxon>
        <taxon>Spirochaetota</taxon>
        <taxon>Spirochaetia</taxon>
        <taxon>Spirochaetales</taxon>
        <taxon>Treponemataceae</taxon>
        <taxon>Treponema</taxon>
    </lineage>
</organism>
<dbReference type="EMBL" id="CP042817">
    <property type="protein sequence ID" value="QEJ98724.1"/>
    <property type="molecule type" value="Genomic_DNA"/>
</dbReference>
<reference evidence="8 9" key="1">
    <citation type="submission" date="2019-08" db="EMBL/GenBank/DDBJ databases">
        <authorList>
            <person name="Kuhnert P."/>
        </authorList>
    </citation>
    <scope>NUCLEOTIDE SEQUENCE [LARGE SCALE GENOMIC DNA]</scope>
    <source>
        <strain evidence="8 9">B36.5</strain>
    </source>
</reference>
<comment type="similarity">
    <text evidence="1 7">Belongs to the DeoC/FbaB aldolase family. DeoC type 1 subfamily.</text>
</comment>
<dbReference type="InterPro" id="IPR002915">
    <property type="entry name" value="DeoC/FbaB/LacD_aldolase"/>
</dbReference>
<dbReference type="GO" id="GO:0016052">
    <property type="term" value="P:carbohydrate catabolic process"/>
    <property type="evidence" value="ECO:0007669"/>
    <property type="project" value="TreeGrafter"/>
</dbReference>
<evidence type="ECO:0000256" key="4">
    <source>
        <dbReference type="ARBA" id="ARBA00023270"/>
    </source>
</evidence>
<dbReference type="Pfam" id="PF01791">
    <property type="entry name" value="DeoC"/>
    <property type="match status" value="1"/>
</dbReference>
<dbReference type="Proteomes" id="UP000323594">
    <property type="component" value="Chromosome"/>
</dbReference>
<dbReference type="Gene3D" id="3.20.20.70">
    <property type="entry name" value="Aldolase class I"/>
    <property type="match status" value="1"/>
</dbReference>
<dbReference type="FunFam" id="3.20.20.70:FF:000044">
    <property type="entry name" value="Deoxyribose-phosphate aldolase"/>
    <property type="match status" value="1"/>
</dbReference>
<evidence type="ECO:0000256" key="6">
    <source>
        <dbReference type="ARBA" id="ARBA00056337"/>
    </source>
</evidence>
<accession>A0AAE6IUU8</accession>
<sequence length="222" mass="24294">MKKKEIMSHVDHTLLSPVASWEEIEKLADEAIEYGAASICIPQSYVARVKDKYGDRVNICTVVGFPLGYNSSSSKLEEVRSALEDGANEIDMVINISHVKNQDYGKVEEEIKAIREACQDKVLKVIIETCYLTEEEKIQMCKIVSRAGADYIKTSTGFGPGGAKMEDILLFKDHLEGGVKIKASGGIRTLEDLIGFIQAGAERLGSSSAIKILEGDQGRGSY</sequence>
<evidence type="ECO:0000313" key="9">
    <source>
        <dbReference type="Proteomes" id="UP000323594"/>
    </source>
</evidence>
<feature type="active site" description="Proton donor/acceptor" evidence="7">
    <location>
        <position position="91"/>
    </location>
</feature>
<dbReference type="RefSeq" id="WP_148879099.1">
    <property type="nucleotide sequence ID" value="NZ_CP042813.1"/>
</dbReference>
<gene>
    <name evidence="7 8" type="primary">deoC</name>
    <name evidence="8" type="ORF">FUT82_12435</name>
</gene>
<proteinExistence type="inferred from homology"/>
<dbReference type="SUPFAM" id="SSF51569">
    <property type="entry name" value="Aldolase"/>
    <property type="match status" value="1"/>
</dbReference>
<dbReference type="InterPro" id="IPR011343">
    <property type="entry name" value="DeoC"/>
</dbReference>
<dbReference type="SMART" id="SM01133">
    <property type="entry name" value="DeoC"/>
    <property type="match status" value="1"/>
</dbReference>
<dbReference type="InterPro" id="IPR028581">
    <property type="entry name" value="DeoC_typeI"/>
</dbReference>
<dbReference type="PANTHER" id="PTHR10889:SF1">
    <property type="entry name" value="DEOXYRIBOSE-PHOSPHATE ALDOLASE"/>
    <property type="match status" value="1"/>
</dbReference>
<keyword evidence="2 7" id="KW-0963">Cytoplasm</keyword>
<name>A0AAE6IUU8_TREPH</name>
<feature type="active site" description="Proton donor/acceptor" evidence="7">
    <location>
        <position position="182"/>
    </location>
</feature>
<evidence type="ECO:0000256" key="3">
    <source>
        <dbReference type="ARBA" id="ARBA00023239"/>
    </source>
</evidence>
<dbReference type="GO" id="GO:0005737">
    <property type="term" value="C:cytoplasm"/>
    <property type="evidence" value="ECO:0007669"/>
    <property type="project" value="UniProtKB-SubCell"/>
</dbReference>
<dbReference type="GO" id="GO:0004139">
    <property type="term" value="F:deoxyribose-phosphate aldolase activity"/>
    <property type="evidence" value="ECO:0007669"/>
    <property type="project" value="UniProtKB-UniRule"/>
</dbReference>
<evidence type="ECO:0000256" key="2">
    <source>
        <dbReference type="ARBA" id="ARBA00022490"/>
    </source>
</evidence>
<dbReference type="NCBIfam" id="TIGR00126">
    <property type="entry name" value="deoC"/>
    <property type="match status" value="1"/>
</dbReference>
<evidence type="ECO:0000313" key="8">
    <source>
        <dbReference type="EMBL" id="QEJ98724.1"/>
    </source>
</evidence>
<dbReference type="AlphaFoldDB" id="A0AAE6IUU8"/>
<dbReference type="HAMAP" id="MF_00114">
    <property type="entry name" value="DeoC_type1"/>
    <property type="match status" value="1"/>
</dbReference>